<reference evidence="1 2" key="1">
    <citation type="journal article" date="2004" name="Science">
        <title>Illuminating the evolutionary history of chlamydiae.</title>
        <authorList>
            <person name="Horn M."/>
            <person name="Collingro A."/>
            <person name="Schmitz-Esser S."/>
            <person name="Beier C.L."/>
            <person name="Purkhold U."/>
            <person name="Fartmann B."/>
            <person name="Brandt P."/>
            <person name="Nyakatura G.J."/>
            <person name="Droege M."/>
            <person name="Frishman D."/>
            <person name="Rattei T."/>
            <person name="Mewes H."/>
            <person name="Wagner M."/>
        </authorList>
    </citation>
    <scope>NUCLEOTIDE SEQUENCE [LARGE SCALE GENOMIC DNA]</scope>
    <source>
        <strain evidence="1 2">UWE25</strain>
    </source>
</reference>
<accession>Q6MBB1</accession>
<dbReference type="AlphaFoldDB" id="Q6MBB1"/>
<organism evidence="1 2">
    <name type="scientific">Protochlamydia amoebophila (strain UWE25)</name>
    <dbReference type="NCBI Taxonomy" id="264201"/>
    <lineage>
        <taxon>Bacteria</taxon>
        <taxon>Pseudomonadati</taxon>
        <taxon>Chlamydiota</taxon>
        <taxon>Chlamydiia</taxon>
        <taxon>Parachlamydiales</taxon>
        <taxon>Parachlamydiaceae</taxon>
        <taxon>Candidatus Protochlamydia</taxon>
    </lineage>
</organism>
<proteinExistence type="predicted"/>
<dbReference type="HOGENOM" id="CLU_2383531_0_0_0"/>
<evidence type="ECO:0000313" key="2">
    <source>
        <dbReference type="Proteomes" id="UP000000529"/>
    </source>
</evidence>
<protein>
    <submittedName>
        <fullName evidence="1">Uncharacterized protein</fullName>
    </submittedName>
</protein>
<name>Q6MBB1_PARUW</name>
<dbReference type="Proteomes" id="UP000000529">
    <property type="component" value="Chromosome"/>
</dbReference>
<dbReference type="EMBL" id="BX908798">
    <property type="protein sequence ID" value="CAF24138.1"/>
    <property type="molecule type" value="Genomic_DNA"/>
</dbReference>
<dbReference type="KEGG" id="pcu:PC_RS06805"/>
<sequence>MICCYNNIVTLQQGQPMRKRINQKQVKLQLDTRNRICLTQFLPKGLEISSFRAYQEDGKIILEPLIEVPALTMSSLMKGIEDIKEGKISELDRDFSEFINDDEI</sequence>
<gene>
    <name evidence="1" type="ORF">PC_RS06805</name>
</gene>
<evidence type="ECO:0000313" key="1">
    <source>
        <dbReference type="EMBL" id="CAF24138.1"/>
    </source>
</evidence>
<keyword evidence="2" id="KW-1185">Reference proteome</keyword>